<dbReference type="PANTHER" id="PTHR23028">
    <property type="entry name" value="ACETYLTRANSFERASE"/>
    <property type="match status" value="1"/>
</dbReference>
<evidence type="ECO:0000256" key="1">
    <source>
        <dbReference type="SAM" id="MobiDB-lite"/>
    </source>
</evidence>
<dbReference type="GO" id="GO:0009103">
    <property type="term" value="P:lipopolysaccharide biosynthetic process"/>
    <property type="evidence" value="ECO:0007669"/>
    <property type="project" value="TreeGrafter"/>
</dbReference>
<accession>A0A368TZR6</accession>
<keyword evidence="5" id="KW-0012">Acyltransferase</keyword>
<feature type="transmembrane region" description="Helical" evidence="2">
    <location>
        <begin position="238"/>
        <end position="256"/>
    </location>
</feature>
<comment type="caution">
    <text evidence="5">The sequence shown here is derived from an EMBL/GenBank/DDBJ whole genome shotgun (WGS) entry which is preliminary data.</text>
</comment>
<feature type="compositionally biased region" description="Basic residues" evidence="1">
    <location>
        <begin position="1"/>
        <end position="11"/>
    </location>
</feature>
<evidence type="ECO:0000259" key="3">
    <source>
        <dbReference type="Pfam" id="PF01757"/>
    </source>
</evidence>
<feature type="region of interest" description="Disordered" evidence="1">
    <location>
        <begin position="1"/>
        <end position="22"/>
    </location>
</feature>
<keyword evidence="2" id="KW-1133">Transmembrane helix</keyword>
<feature type="transmembrane region" description="Helical" evidence="2">
    <location>
        <begin position="362"/>
        <end position="385"/>
    </location>
</feature>
<dbReference type="EMBL" id="QPII01000005">
    <property type="protein sequence ID" value="RCV89717.1"/>
    <property type="molecule type" value="Genomic_DNA"/>
</dbReference>
<dbReference type="PANTHER" id="PTHR23028:SF53">
    <property type="entry name" value="ACYL_TRANSF_3 DOMAIN-CONTAINING PROTEIN"/>
    <property type="match status" value="1"/>
</dbReference>
<keyword evidence="6" id="KW-1185">Reference proteome</keyword>
<dbReference type="SUPFAM" id="SSF52266">
    <property type="entry name" value="SGNH hydrolase"/>
    <property type="match status" value="1"/>
</dbReference>
<dbReference type="InterPro" id="IPR050879">
    <property type="entry name" value="Acyltransferase_3"/>
</dbReference>
<name>A0A368TZR6_9GAMM</name>
<feature type="transmembrane region" description="Helical" evidence="2">
    <location>
        <begin position="56"/>
        <end position="75"/>
    </location>
</feature>
<feature type="transmembrane region" description="Helical" evidence="2">
    <location>
        <begin position="327"/>
        <end position="347"/>
    </location>
</feature>
<organism evidence="5 6">
    <name type="scientific">Billgrantia montanilacus</name>
    <dbReference type="NCBI Taxonomy" id="2282305"/>
    <lineage>
        <taxon>Bacteria</taxon>
        <taxon>Pseudomonadati</taxon>
        <taxon>Pseudomonadota</taxon>
        <taxon>Gammaproteobacteria</taxon>
        <taxon>Oceanospirillales</taxon>
        <taxon>Halomonadaceae</taxon>
        <taxon>Billgrantia</taxon>
    </lineage>
</organism>
<evidence type="ECO:0000259" key="4">
    <source>
        <dbReference type="Pfam" id="PF19040"/>
    </source>
</evidence>
<evidence type="ECO:0000313" key="5">
    <source>
        <dbReference type="EMBL" id="RCV89717.1"/>
    </source>
</evidence>
<proteinExistence type="predicted"/>
<keyword evidence="2" id="KW-0472">Membrane</keyword>
<dbReference type="GO" id="GO:0016747">
    <property type="term" value="F:acyltransferase activity, transferring groups other than amino-acyl groups"/>
    <property type="evidence" value="ECO:0007669"/>
    <property type="project" value="InterPro"/>
</dbReference>
<sequence length="670" mass="73897">MIKKDCTKRKTVSTDISPAGAPKSKLRTDIQALRGFAVLLVLFYHAKLVGMDFAGYLGVDIFFVISGFLITGIIRDGIKTESFSFLNFYFRRAKRLLPAAFVVIAFIVICAPFVLTEIALNDLREQVIGSLLFVANFVVWNQTGYFEAAAETKPLLHFWSLAVEEQYYFVMPLLLFIVPRKLWFFVVATIVVASFALSVYLAPKYPDAAFYLPLTRLWELGLGSLAAIVHLQLSGNRWLFVTRIIAVALLIGIPFFPTGLPHPGLDALLVCGATLIIILSHNNSAWESSLPLRAIARVGDISYSLYLVHWPVLVFTRAAYLEEPPQTVIWAVVALSIVLSIILYRFVEEPFRKSNSAKRRRFVVGSVACSAAIAVFPSAIAAVTATGTDYQHVRRTNYGLAFECSLKTDEPFTIKDSCKTTDHPRVLVWGDSYAMAWTSALMGPLREHGMQQITMGACDPLHRVARFGKATNSPYNLDYAKACMSFNSNVLAYAKASEDIETVVIAGRMQTPLSKSNRLLTQTAEGEYENQEVSTDIVTNALASLAIELHNSGKKVVFIAPPPADGSNIGACLERRARGKIILGPQSDCTITVDANRRYRGATLDMMAEAAELADIELLDVFEFLCDDGVCKTQIDGTILYRDYSHLTYDGGALIGARSSLANDVLVKAR</sequence>
<feature type="transmembrane region" description="Helical" evidence="2">
    <location>
        <begin position="262"/>
        <end position="280"/>
    </location>
</feature>
<keyword evidence="5" id="KW-0808">Transferase</keyword>
<dbReference type="Proteomes" id="UP000252405">
    <property type="component" value="Unassembled WGS sequence"/>
</dbReference>
<feature type="domain" description="SGNH" evidence="4">
    <location>
        <begin position="404"/>
        <end position="657"/>
    </location>
</feature>
<dbReference type="GO" id="GO:0016020">
    <property type="term" value="C:membrane"/>
    <property type="evidence" value="ECO:0007669"/>
    <property type="project" value="TreeGrafter"/>
</dbReference>
<evidence type="ECO:0000313" key="6">
    <source>
        <dbReference type="Proteomes" id="UP000252405"/>
    </source>
</evidence>
<dbReference type="InterPro" id="IPR002656">
    <property type="entry name" value="Acyl_transf_3_dom"/>
</dbReference>
<dbReference type="Pfam" id="PF19040">
    <property type="entry name" value="SGNH"/>
    <property type="match status" value="1"/>
</dbReference>
<feature type="transmembrane region" description="Helical" evidence="2">
    <location>
        <begin position="127"/>
        <end position="146"/>
    </location>
</feature>
<dbReference type="AlphaFoldDB" id="A0A368TZR6"/>
<dbReference type="Pfam" id="PF01757">
    <property type="entry name" value="Acyl_transf_3"/>
    <property type="match status" value="1"/>
</dbReference>
<dbReference type="OrthoDB" id="9767863at2"/>
<dbReference type="InterPro" id="IPR043968">
    <property type="entry name" value="SGNH"/>
</dbReference>
<reference evidence="5 6" key="1">
    <citation type="submission" date="2018-07" db="EMBL/GenBank/DDBJ databases">
        <title>Halomonas montanilacus sp. nov., isolated from Lake Pengyan on Tibetan Plateau.</title>
        <authorList>
            <person name="Lu H."/>
            <person name="Xing P."/>
            <person name="Wu Q."/>
        </authorList>
    </citation>
    <scope>NUCLEOTIDE SEQUENCE [LARGE SCALE GENOMIC DNA]</scope>
    <source>
        <strain evidence="5 6">PYC7W</strain>
    </source>
</reference>
<protein>
    <submittedName>
        <fullName evidence="5">Acyltransferase</fullName>
    </submittedName>
</protein>
<keyword evidence="2" id="KW-0812">Transmembrane</keyword>
<feature type="transmembrane region" description="Helical" evidence="2">
    <location>
        <begin position="301"/>
        <end position="321"/>
    </location>
</feature>
<feature type="transmembrane region" description="Helical" evidence="2">
    <location>
        <begin position="208"/>
        <end position="231"/>
    </location>
</feature>
<feature type="domain" description="Acyltransferase 3" evidence="3">
    <location>
        <begin position="29"/>
        <end position="345"/>
    </location>
</feature>
<feature type="transmembrane region" description="Helical" evidence="2">
    <location>
        <begin position="96"/>
        <end position="115"/>
    </location>
</feature>
<gene>
    <name evidence="5" type="ORF">DU505_08935</name>
</gene>
<evidence type="ECO:0000256" key="2">
    <source>
        <dbReference type="SAM" id="Phobius"/>
    </source>
</evidence>
<feature type="transmembrane region" description="Helical" evidence="2">
    <location>
        <begin position="182"/>
        <end position="202"/>
    </location>
</feature>